<evidence type="ECO:0000313" key="3">
    <source>
        <dbReference type="Proteomes" id="UP000053257"/>
    </source>
</evidence>
<evidence type="ECO:0000313" key="2">
    <source>
        <dbReference type="EMBL" id="KIP02868.1"/>
    </source>
</evidence>
<name>A0A0C3PCL8_PHLG1</name>
<dbReference type="EMBL" id="KN840648">
    <property type="protein sequence ID" value="KIP02868.1"/>
    <property type="molecule type" value="Genomic_DNA"/>
</dbReference>
<keyword evidence="1" id="KW-0472">Membrane</keyword>
<keyword evidence="1" id="KW-1133">Transmembrane helix</keyword>
<accession>A0A0C3PCL8</accession>
<dbReference type="OrthoDB" id="3265734at2759"/>
<dbReference type="Proteomes" id="UP000053257">
    <property type="component" value="Unassembled WGS sequence"/>
</dbReference>
<reference evidence="2 3" key="1">
    <citation type="journal article" date="2014" name="PLoS Genet.">
        <title>Analysis of the Phlebiopsis gigantea genome, transcriptome and secretome provides insight into its pioneer colonization strategies of wood.</title>
        <authorList>
            <person name="Hori C."/>
            <person name="Ishida T."/>
            <person name="Igarashi K."/>
            <person name="Samejima M."/>
            <person name="Suzuki H."/>
            <person name="Master E."/>
            <person name="Ferreira P."/>
            <person name="Ruiz-Duenas F.J."/>
            <person name="Held B."/>
            <person name="Canessa P."/>
            <person name="Larrondo L.F."/>
            <person name="Schmoll M."/>
            <person name="Druzhinina I.S."/>
            <person name="Kubicek C.P."/>
            <person name="Gaskell J.A."/>
            <person name="Kersten P."/>
            <person name="St John F."/>
            <person name="Glasner J."/>
            <person name="Sabat G."/>
            <person name="Splinter BonDurant S."/>
            <person name="Syed K."/>
            <person name="Yadav J."/>
            <person name="Mgbeahuruike A.C."/>
            <person name="Kovalchuk A."/>
            <person name="Asiegbu F.O."/>
            <person name="Lackner G."/>
            <person name="Hoffmeister D."/>
            <person name="Rencoret J."/>
            <person name="Gutierrez A."/>
            <person name="Sun H."/>
            <person name="Lindquist E."/>
            <person name="Barry K."/>
            <person name="Riley R."/>
            <person name="Grigoriev I.V."/>
            <person name="Henrissat B."/>
            <person name="Kues U."/>
            <person name="Berka R.M."/>
            <person name="Martinez A.T."/>
            <person name="Covert S.F."/>
            <person name="Blanchette R.A."/>
            <person name="Cullen D."/>
        </authorList>
    </citation>
    <scope>NUCLEOTIDE SEQUENCE [LARGE SCALE GENOMIC DNA]</scope>
    <source>
        <strain evidence="2 3">11061_1 CR5-6</strain>
    </source>
</reference>
<dbReference type="Gene3D" id="2.60.120.260">
    <property type="entry name" value="Galactose-binding domain-like"/>
    <property type="match status" value="1"/>
</dbReference>
<protein>
    <submittedName>
        <fullName evidence="2">Uncharacterized protein</fullName>
    </submittedName>
</protein>
<gene>
    <name evidence="2" type="ORF">PHLGIDRAFT_275397</name>
</gene>
<keyword evidence="1" id="KW-0812">Transmembrane</keyword>
<proteinExistence type="predicted"/>
<evidence type="ECO:0000256" key="1">
    <source>
        <dbReference type="SAM" id="Phobius"/>
    </source>
</evidence>
<dbReference type="AlphaFoldDB" id="A0A0C3PCL8"/>
<feature type="transmembrane region" description="Helical" evidence="1">
    <location>
        <begin position="167"/>
        <end position="192"/>
    </location>
</feature>
<organism evidence="2 3">
    <name type="scientific">Phlebiopsis gigantea (strain 11061_1 CR5-6)</name>
    <name type="common">White-rot fungus</name>
    <name type="synonym">Peniophora gigantea</name>
    <dbReference type="NCBI Taxonomy" id="745531"/>
    <lineage>
        <taxon>Eukaryota</taxon>
        <taxon>Fungi</taxon>
        <taxon>Dikarya</taxon>
        <taxon>Basidiomycota</taxon>
        <taxon>Agaricomycotina</taxon>
        <taxon>Agaricomycetes</taxon>
        <taxon>Polyporales</taxon>
        <taxon>Phanerochaetaceae</taxon>
        <taxon>Phlebiopsis</taxon>
    </lineage>
</organism>
<sequence>MPATLVDDTDPAITYVGAWGAAGSAAEYNTTTHYTKSTGHAFTFTFNGTQISVFGTIPQNKGGGTATNIQYIVDNIPAQSQTLPPVLNNSYRTPFFSSPPLSQQQHTLVTVLTSVGPAYFLDYLTYDSSVEALPPSPTCPTVPPSPSCPTAPPPPAVSACAPHDTRITVLAAVVVPVCAVLIATVAVLGYCIRGRRMPPKTTRGGSVEPFVLSPAGEPRMRADLASDSRTGCVAWDPSGCTAETISPDERVESRGECEEGSTMLRFVGLHVLAGPTTAVEDAPPAYEGR</sequence>
<keyword evidence="3" id="KW-1185">Reference proteome</keyword>
<dbReference type="HOGENOM" id="CLU_963479_0_0_1"/>